<evidence type="ECO:0000313" key="4">
    <source>
        <dbReference type="EMBL" id="BBA07857.1"/>
    </source>
</evidence>
<name>A0A223ZS68_STROR</name>
<dbReference type="InterPro" id="IPR016181">
    <property type="entry name" value="Acyl_CoA_acyltransferase"/>
</dbReference>
<evidence type="ECO:0000313" key="5">
    <source>
        <dbReference type="Proteomes" id="UP000218665"/>
    </source>
</evidence>
<gene>
    <name evidence="4" type="ORF">STO1_002530</name>
</gene>
<evidence type="ECO:0000256" key="2">
    <source>
        <dbReference type="ARBA" id="ARBA00023315"/>
    </source>
</evidence>
<accession>A0A223ZS68</accession>
<dbReference type="GO" id="GO:0016747">
    <property type="term" value="F:acyltransferase activity, transferring groups other than amino-acyl groups"/>
    <property type="evidence" value="ECO:0007669"/>
    <property type="project" value="InterPro"/>
</dbReference>
<dbReference type="PANTHER" id="PTHR42919:SF8">
    <property type="entry name" value="N-ALPHA-ACETYLTRANSFERASE 50"/>
    <property type="match status" value="1"/>
</dbReference>
<dbReference type="CDD" id="cd04301">
    <property type="entry name" value="NAT_SF"/>
    <property type="match status" value="1"/>
</dbReference>
<evidence type="ECO:0000259" key="3">
    <source>
        <dbReference type="PROSITE" id="PS51186"/>
    </source>
</evidence>
<feature type="domain" description="N-acetyltransferase" evidence="3">
    <location>
        <begin position="1"/>
        <end position="84"/>
    </location>
</feature>
<dbReference type="Pfam" id="PF00583">
    <property type="entry name" value="Acetyltransf_1"/>
    <property type="match status" value="1"/>
</dbReference>
<evidence type="ECO:0000256" key="1">
    <source>
        <dbReference type="ARBA" id="ARBA00022679"/>
    </source>
</evidence>
<dbReference type="PROSITE" id="PS51186">
    <property type="entry name" value="GNAT"/>
    <property type="match status" value="1"/>
</dbReference>
<dbReference type="InterPro" id="IPR051556">
    <property type="entry name" value="N-term/lysine_N-AcTrnsfr"/>
</dbReference>
<dbReference type="GO" id="GO:0007064">
    <property type="term" value="P:mitotic sister chromatid cohesion"/>
    <property type="evidence" value="ECO:0007669"/>
    <property type="project" value="TreeGrafter"/>
</dbReference>
<dbReference type="GO" id="GO:0031415">
    <property type="term" value="C:NatA complex"/>
    <property type="evidence" value="ECO:0007669"/>
    <property type="project" value="TreeGrafter"/>
</dbReference>
<reference evidence="4 5" key="1">
    <citation type="submission" date="2017-07" db="EMBL/GenBank/DDBJ databases">
        <title>Whole genome sequence of Streptococcus tigurinus, strain osk_001, isolated from post-mortem material.</title>
        <authorList>
            <person name="Yoshizawa H."/>
            <person name="Motooka D."/>
            <person name="Katada R."/>
            <person name="Matsumoto Y."/>
            <person name="Nakamura S."/>
            <person name="Morii E."/>
            <person name="Iida T."/>
            <person name="Matsumoto H."/>
        </authorList>
    </citation>
    <scope>NUCLEOTIDE SEQUENCE [LARGE SCALE GENOMIC DNA]</scope>
    <source>
        <strain evidence="5">osk_001</strain>
    </source>
</reference>
<keyword evidence="1" id="KW-0808">Transferase</keyword>
<proteinExistence type="predicted"/>
<dbReference type="Proteomes" id="UP000218665">
    <property type="component" value="Chromosome"/>
</dbReference>
<protein>
    <recommendedName>
        <fullName evidence="3">N-acetyltransferase domain-containing protein</fullName>
    </recommendedName>
</protein>
<keyword evidence="2" id="KW-0012">Acyltransferase</keyword>
<sequence>MAYIVLGVLKDYRGQGIGTEFFKRLDFWVQENKIVRLELSIETNNDVAIHLYQKNDFEVEGRKTKTMLVKGQYRDEYVMAKINEIF</sequence>
<dbReference type="AlphaFoldDB" id="A0A223ZS68"/>
<organism evidence="4 5">
    <name type="scientific">Streptococcus oralis subsp. tigurinus</name>
    <dbReference type="NCBI Taxonomy" id="1077464"/>
    <lineage>
        <taxon>Bacteria</taxon>
        <taxon>Bacillati</taxon>
        <taxon>Bacillota</taxon>
        <taxon>Bacilli</taxon>
        <taxon>Lactobacillales</taxon>
        <taxon>Streptococcaceae</taxon>
        <taxon>Streptococcus</taxon>
    </lineage>
</organism>
<dbReference type="Gene3D" id="3.40.630.30">
    <property type="match status" value="1"/>
</dbReference>
<dbReference type="PANTHER" id="PTHR42919">
    <property type="entry name" value="N-ALPHA-ACETYLTRANSFERASE"/>
    <property type="match status" value="1"/>
</dbReference>
<dbReference type="InterPro" id="IPR000182">
    <property type="entry name" value="GNAT_dom"/>
</dbReference>
<dbReference type="SUPFAM" id="SSF55729">
    <property type="entry name" value="Acyl-CoA N-acyltransferases (Nat)"/>
    <property type="match status" value="1"/>
</dbReference>
<dbReference type="EMBL" id="AP018338">
    <property type="protein sequence ID" value="BBA07857.1"/>
    <property type="molecule type" value="Genomic_DNA"/>
</dbReference>